<feature type="binding site" evidence="10">
    <location>
        <position position="91"/>
    </location>
    <ligand>
        <name>Mg(2+)</name>
        <dbReference type="ChEBI" id="CHEBI:18420"/>
        <label>1</label>
        <note>catalytic</note>
    </ligand>
</feature>
<feature type="binding site" evidence="9">
    <location>
        <begin position="90"/>
        <end position="93"/>
    </location>
    <ligand>
        <name>substrate</name>
    </ligand>
</feature>
<feature type="binding site" evidence="9">
    <location>
        <position position="213"/>
    </location>
    <ligand>
        <name>substrate</name>
    </ligand>
</feature>
<feature type="binding site" evidence="10">
    <location>
        <position position="213"/>
    </location>
    <ligand>
        <name>Mg(2+)</name>
        <dbReference type="ChEBI" id="CHEBI:18420"/>
        <label>1</label>
        <note>catalytic</note>
    </ligand>
</feature>
<keyword evidence="3 9" id="KW-1003">Cell membrane</keyword>
<dbReference type="InterPro" id="IPR006240">
    <property type="entry name" value="CysQ"/>
</dbReference>
<dbReference type="HAMAP" id="MF_02095">
    <property type="entry name" value="CysQ"/>
    <property type="match status" value="1"/>
</dbReference>
<evidence type="ECO:0000256" key="6">
    <source>
        <dbReference type="ARBA" id="ARBA00022801"/>
    </source>
</evidence>
<keyword evidence="4 9" id="KW-0997">Cell inner membrane</keyword>
<feature type="binding site" evidence="9">
    <location>
        <position position="68"/>
    </location>
    <ligand>
        <name>Mg(2+)</name>
        <dbReference type="ChEBI" id="CHEBI:18420"/>
        <label>1</label>
    </ligand>
</feature>
<feature type="binding site" evidence="10">
    <location>
        <position position="68"/>
    </location>
    <ligand>
        <name>Mg(2+)</name>
        <dbReference type="ChEBI" id="CHEBI:18420"/>
        <label>1</label>
        <note>catalytic</note>
    </ligand>
</feature>
<dbReference type="InterPro" id="IPR000760">
    <property type="entry name" value="Inositol_monophosphatase-like"/>
</dbReference>
<evidence type="ECO:0000256" key="5">
    <source>
        <dbReference type="ARBA" id="ARBA00022723"/>
    </source>
</evidence>
<feature type="binding site" evidence="10">
    <location>
        <position position="88"/>
    </location>
    <ligand>
        <name>Mg(2+)</name>
        <dbReference type="ChEBI" id="CHEBI:18420"/>
        <label>1</label>
        <note>catalytic</note>
    </ligand>
</feature>
<dbReference type="PROSITE" id="PS00629">
    <property type="entry name" value="IMP_1"/>
    <property type="match status" value="1"/>
</dbReference>
<keyword evidence="8 9" id="KW-0472">Membrane</keyword>
<dbReference type="Pfam" id="PF00459">
    <property type="entry name" value="Inositol_P"/>
    <property type="match status" value="1"/>
</dbReference>
<comment type="cofactor">
    <cofactor evidence="9 10">
        <name>Mg(2+)</name>
        <dbReference type="ChEBI" id="CHEBI:18420"/>
    </cofactor>
</comment>
<dbReference type="GO" id="GO:0050427">
    <property type="term" value="P:3'-phosphoadenosine 5'-phosphosulfate metabolic process"/>
    <property type="evidence" value="ECO:0007669"/>
    <property type="project" value="TreeGrafter"/>
</dbReference>
<reference evidence="11 12" key="1">
    <citation type="submission" date="2018-12" db="EMBL/GenBank/DDBJ databases">
        <authorList>
            <person name="Chong R.A."/>
        </authorList>
    </citation>
    <scope>NUCLEOTIDE SEQUENCE [LARGE SCALE GENOMIC DNA]</scope>
    <source>
        <strain evidence="11 12">Tca</strain>
    </source>
</reference>
<evidence type="ECO:0000256" key="1">
    <source>
        <dbReference type="ARBA" id="ARBA00001625"/>
    </source>
</evidence>
<gene>
    <name evidence="9" type="primary">cysQ</name>
    <name evidence="11" type="ORF">D9V80_02255</name>
</gene>
<dbReference type="GO" id="GO:0046854">
    <property type="term" value="P:phosphatidylinositol phosphate biosynthetic process"/>
    <property type="evidence" value="ECO:0007669"/>
    <property type="project" value="InterPro"/>
</dbReference>
<organism evidence="11 12">
    <name type="scientific">Buchnera aphidicola</name>
    <name type="common">Thelaxes californica</name>
    <dbReference type="NCBI Taxonomy" id="1315998"/>
    <lineage>
        <taxon>Bacteria</taxon>
        <taxon>Pseudomonadati</taxon>
        <taxon>Pseudomonadota</taxon>
        <taxon>Gammaproteobacteria</taxon>
        <taxon>Enterobacterales</taxon>
        <taxon>Erwiniaceae</taxon>
        <taxon>Buchnera</taxon>
    </lineage>
</organism>
<proteinExistence type="inferred from homology"/>
<dbReference type="SUPFAM" id="SSF56655">
    <property type="entry name" value="Carbohydrate phosphatase"/>
    <property type="match status" value="1"/>
</dbReference>
<evidence type="ECO:0000256" key="10">
    <source>
        <dbReference type="PIRSR" id="PIRSR600760-2"/>
    </source>
</evidence>
<sequence>MINEILAISKEAGNIIMDVYNKISFFDDNVITFKEKDHSPLTIADKDSHEIIVKGLCKLDKNIPVLSEESHFFFDSNWKNQKLYWLIDPLDGTKEFIKKIPEFTVNIALIYNNNPILGVIYVPFLDTFYYFFLEKSWKKVSNFKPKQIFVKKKKTHTVLLSRSHVDQNTYEYVDKNINKKYKIKKMGSSLKFCLIAEGKAQLYPRCNPVYKWDIAAGHAIIIGAGGHIQTFSGSVINYQLKNHNSILLNSGFIVSSYVL</sequence>
<name>A0A4D6YP75_9GAMM</name>
<evidence type="ECO:0000256" key="3">
    <source>
        <dbReference type="ARBA" id="ARBA00022475"/>
    </source>
</evidence>
<dbReference type="GO" id="GO:0000287">
    <property type="term" value="F:magnesium ion binding"/>
    <property type="evidence" value="ECO:0007669"/>
    <property type="project" value="UniProtKB-UniRule"/>
</dbReference>
<feature type="binding site" evidence="9">
    <location>
        <position position="88"/>
    </location>
    <ligand>
        <name>Mg(2+)</name>
        <dbReference type="ChEBI" id="CHEBI:18420"/>
        <label>2</label>
    </ligand>
</feature>
<dbReference type="InterPro" id="IPR020583">
    <property type="entry name" value="Inositol_monoP_metal-BS"/>
</dbReference>
<evidence type="ECO:0000256" key="8">
    <source>
        <dbReference type="ARBA" id="ARBA00023136"/>
    </source>
</evidence>
<dbReference type="EC" id="3.1.3.7" evidence="9"/>
<feature type="binding site" evidence="9">
    <location>
        <position position="88"/>
    </location>
    <ligand>
        <name>Mg(2+)</name>
        <dbReference type="ChEBI" id="CHEBI:18420"/>
        <label>1</label>
    </ligand>
</feature>
<evidence type="ECO:0000313" key="11">
    <source>
        <dbReference type="EMBL" id="QCI26955.1"/>
    </source>
</evidence>
<accession>A0A4D6YP75</accession>
<dbReference type="GO" id="GO:0000103">
    <property type="term" value="P:sulfate assimilation"/>
    <property type="evidence" value="ECO:0007669"/>
    <property type="project" value="TreeGrafter"/>
</dbReference>
<comment type="similarity">
    <text evidence="2 9">Belongs to the inositol monophosphatase superfamily. CysQ family.</text>
</comment>
<dbReference type="PANTHER" id="PTHR43028">
    <property type="entry name" value="3'(2'),5'-BISPHOSPHATE NUCLEOTIDASE 1"/>
    <property type="match status" value="1"/>
</dbReference>
<feature type="binding site" evidence="10">
    <location>
        <position position="90"/>
    </location>
    <ligand>
        <name>Mg(2+)</name>
        <dbReference type="ChEBI" id="CHEBI:18420"/>
        <label>2</label>
    </ligand>
</feature>
<dbReference type="GO" id="GO:0008441">
    <property type="term" value="F:3'(2'),5'-bisphosphate nucleotidase activity"/>
    <property type="evidence" value="ECO:0007669"/>
    <property type="project" value="UniProtKB-UniRule"/>
</dbReference>
<keyword evidence="7 9" id="KW-0460">Magnesium</keyword>
<evidence type="ECO:0000256" key="2">
    <source>
        <dbReference type="ARBA" id="ARBA00005289"/>
    </source>
</evidence>
<reference evidence="11 12" key="2">
    <citation type="submission" date="2019-05" db="EMBL/GenBank/DDBJ databases">
        <title>Genome evolution of the obligate endosymbiont Buchnera aphidicola.</title>
        <authorList>
            <person name="Moran N.A."/>
        </authorList>
    </citation>
    <scope>NUCLEOTIDE SEQUENCE [LARGE SCALE GENOMIC DNA]</scope>
    <source>
        <strain evidence="11 12">Tca</strain>
    </source>
</reference>
<feature type="binding site" evidence="9">
    <location>
        <position position="68"/>
    </location>
    <ligand>
        <name>substrate</name>
    </ligand>
</feature>
<dbReference type="EMBL" id="CP034852">
    <property type="protein sequence ID" value="QCI26955.1"/>
    <property type="molecule type" value="Genomic_DNA"/>
</dbReference>
<comment type="catalytic activity">
    <reaction evidence="1 9">
        <text>adenosine 3',5'-bisphosphate + H2O = AMP + phosphate</text>
        <dbReference type="Rhea" id="RHEA:10040"/>
        <dbReference type="ChEBI" id="CHEBI:15377"/>
        <dbReference type="ChEBI" id="CHEBI:43474"/>
        <dbReference type="ChEBI" id="CHEBI:58343"/>
        <dbReference type="ChEBI" id="CHEBI:456215"/>
        <dbReference type="EC" id="3.1.3.7"/>
    </reaction>
</comment>
<dbReference type="AlphaFoldDB" id="A0A4D6YP75"/>
<comment type="subcellular location">
    <subcellularLocation>
        <location evidence="9">Cell inner membrane</location>
        <topology evidence="9">Peripheral membrane protein</topology>
        <orientation evidence="9">Cytoplasmic side</orientation>
    </subcellularLocation>
</comment>
<keyword evidence="6 9" id="KW-0378">Hydrolase</keyword>
<dbReference type="GO" id="GO:0005886">
    <property type="term" value="C:plasma membrane"/>
    <property type="evidence" value="ECO:0007669"/>
    <property type="project" value="UniProtKB-SubCell"/>
</dbReference>
<evidence type="ECO:0000256" key="4">
    <source>
        <dbReference type="ARBA" id="ARBA00022519"/>
    </source>
</evidence>
<feature type="binding site" evidence="9">
    <location>
        <position position="90"/>
    </location>
    <ligand>
        <name>Mg(2+)</name>
        <dbReference type="ChEBI" id="CHEBI:18420"/>
        <label>1</label>
    </ligand>
</feature>
<dbReference type="PROSITE" id="PS00630">
    <property type="entry name" value="IMP_2"/>
    <property type="match status" value="1"/>
</dbReference>
<dbReference type="PANTHER" id="PTHR43028:SF5">
    <property type="entry name" value="3'(2'),5'-BISPHOSPHATE NUCLEOTIDASE 1"/>
    <property type="match status" value="1"/>
</dbReference>
<dbReference type="PRINTS" id="PR00377">
    <property type="entry name" value="IMPHPHTASES"/>
</dbReference>
<dbReference type="InterPro" id="IPR050725">
    <property type="entry name" value="CysQ/Inositol_MonoPase"/>
</dbReference>
<evidence type="ECO:0000256" key="7">
    <source>
        <dbReference type="ARBA" id="ARBA00022842"/>
    </source>
</evidence>
<dbReference type="Proteomes" id="UP000298782">
    <property type="component" value="Chromosome"/>
</dbReference>
<feature type="binding site" evidence="9">
    <location>
        <position position="213"/>
    </location>
    <ligand>
        <name>Mg(2+)</name>
        <dbReference type="ChEBI" id="CHEBI:18420"/>
        <label>2</label>
    </ligand>
</feature>
<dbReference type="OrthoDB" id="9785695at2"/>
<dbReference type="Gene3D" id="3.40.190.80">
    <property type="match status" value="1"/>
</dbReference>
<feature type="binding site" evidence="9">
    <location>
        <position position="91"/>
    </location>
    <ligand>
        <name>Mg(2+)</name>
        <dbReference type="ChEBI" id="CHEBI:18420"/>
        <label>2</label>
    </ligand>
</feature>
<dbReference type="RefSeq" id="WP_158353821.1">
    <property type="nucleotide sequence ID" value="NZ_CP034852.1"/>
</dbReference>
<evidence type="ECO:0000313" key="12">
    <source>
        <dbReference type="Proteomes" id="UP000298782"/>
    </source>
</evidence>
<dbReference type="Gene3D" id="3.30.540.10">
    <property type="entry name" value="Fructose-1,6-Bisphosphatase, subunit A, domain 1"/>
    <property type="match status" value="1"/>
</dbReference>
<comment type="function">
    <text evidence="9">Converts adenosine-3',5'-bisphosphate (PAP) to AMP.</text>
</comment>
<keyword evidence="12" id="KW-1185">Reference proteome</keyword>
<evidence type="ECO:0000256" key="9">
    <source>
        <dbReference type="HAMAP-Rule" id="MF_02095"/>
    </source>
</evidence>
<keyword evidence="5 9" id="KW-0479">Metal-binding</keyword>
<dbReference type="InterPro" id="IPR020550">
    <property type="entry name" value="Inositol_monophosphatase_CS"/>
</dbReference>
<protein>
    <recommendedName>
        <fullName evidence="9">3'(2'),5'-bisphosphate nucleotidase CysQ</fullName>
        <ecNumber evidence="9">3.1.3.7</ecNumber>
    </recommendedName>
    <alternativeName>
        <fullName evidence="9">3'(2'),5-bisphosphonucleoside 3'(2')-phosphohydrolase</fullName>
    </alternativeName>
    <alternativeName>
        <fullName evidence="9">3'-phosphoadenosine 5'-phosphate phosphatase</fullName>
        <shortName evidence="9">PAP phosphatase</shortName>
    </alternativeName>
</protein>
<dbReference type="CDD" id="cd01638">
    <property type="entry name" value="CysQ"/>
    <property type="match status" value="1"/>
</dbReference>